<organism evidence="1 2">
    <name type="scientific">Pyrobaculum oguniense (strain DSM 13380 / JCM 10595 / TE7)</name>
    <dbReference type="NCBI Taxonomy" id="698757"/>
    <lineage>
        <taxon>Archaea</taxon>
        <taxon>Thermoproteota</taxon>
        <taxon>Thermoprotei</taxon>
        <taxon>Thermoproteales</taxon>
        <taxon>Thermoproteaceae</taxon>
        <taxon>Pyrobaculum</taxon>
    </lineage>
</organism>
<accession>H6QDQ3</accession>
<dbReference type="HOGENOM" id="CLU_3338636_0_0_2"/>
<keyword evidence="2" id="KW-1185">Reference proteome</keyword>
<dbReference type="AlphaFoldDB" id="H6QDQ3"/>
<protein>
    <submittedName>
        <fullName evidence="1">Uncharacterized protein</fullName>
    </submittedName>
</protein>
<dbReference type="EMBL" id="CP003316">
    <property type="protein sequence ID" value="AFA40524.1"/>
    <property type="molecule type" value="Genomic_DNA"/>
</dbReference>
<name>H6QDQ3_PYROT</name>
<gene>
    <name evidence="1" type="ordered locus">Pogu_2497</name>
</gene>
<evidence type="ECO:0000313" key="1">
    <source>
        <dbReference type="EMBL" id="AFA40524.1"/>
    </source>
</evidence>
<dbReference type="Proteomes" id="UP000009062">
    <property type="component" value="Chromosome"/>
</dbReference>
<dbReference type="KEGG" id="pog:Pogu_2497"/>
<sequence length="37" mass="4220">MGARLRVSGYKWDIAIRLRGKVVTKLGELMRGVNYPD</sequence>
<evidence type="ECO:0000313" key="2">
    <source>
        <dbReference type="Proteomes" id="UP000009062"/>
    </source>
</evidence>
<proteinExistence type="predicted"/>
<reference evidence="1 2" key="1">
    <citation type="journal article" date="2012" name="Stand. Genomic Sci.">
        <title>Complete genome sequence of Pyrobaculum oguniense.</title>
        <authorList>
            <person name="Bernick D.L."/>
            <person name="Karplus K."/>
            <person name="Lui L.M."/>
            <person name="Coker J.K."/>
            <person name="Murphy J.N."/>
            <person name="Chan P.P."/>
            <person name="Cozen A.E."/>
            <person name="Lowe T.M."/>
        </authorList>
    </citation>
    <scope>NUCLEOTIDE SEQUENCE [LARGE SCALE GENOMIC DNA]</scope>
    <source>
        <strain evidence="1 2">TE7</strain>
    </source>
</reference>